<dbReference type="RefSeq" id="XP_022490844.1">
    <property type="nucleotide sequence ID" value="XM_022629074.1"/>
</dbReference>
<evidence type="ECO:0008006" key="3">
    <source>
        <dbReference type="Google" id="ProtNLM"/>
    </source>
</evidence>
<comment type="caution">
    <text evidence="1">The sequence shown here is derived from an EMBL/GenBank/DDBJ whole genome shotgun (WGS) entry which is preliminary data.</text>
</comment>
<dbReference type="EMBL" id="LXJU01000004">
    <property type="protein sequence ID" value="OGE55415.1"/>
    <property type="molecule type" value="Genomic_DNA"/>
</dbReference>
<dbReference type="PANTHER" id="PTHR42052:SF1">
    <property type="entry name" value="ABM DOMAIN-CONTAINING PROTEIN"/>
    <property type="match status" value="1"/>
</dbReference>
<dbReference type="Proteomes" id="UP000177622">
    <property type="component" value="Unassembled WGS sequence"/>
</dbReference>
<dbReference type="OrthoDB" id="3542212at2759"/>
<dbReference type="GeneID" id="34573808"/>
<dbReference type="AlphaFoldDB" id="A0A1F5LQJ9"/>
<dbReference type="PANTHER" id="PTHR42052">
    <property type="entry name" value="ABM DOMAIN-CONTAINING PROTEIN"/>
    <property type="match status" value="1"/>
</dbReference>
<protein>
    <recommendedName>
        <fullName evidence="3">ABM domain-containing protein</fullName>
    </recommendedName>
</protein>
<reference evidence="1 2" key="1">
    <citation type="journal article" date="2016" name="Sci. Rep.">
        <title>Penicillium arizonense, a new, genome sequenced fungal species, reveals a high chemical diversity in secreted metabolites.</title>
        <authorList>
            <person name="Grijseels S."/>
            <person name="Nielsen J.C."/>
            <person name="Randelovic M."/>
            <person name="Nielsen J."/>
            <person name="Nielsen K.F."/>
            <person name="Workman M."/>
            <person name="Frisvad J.C."/>
        </authorList>
    </citation>
    <scope>NUCLEOTIDE SEQUENCE [LARGE SCALE GENOMIC DNA]</scope>
    <source>
        <strain evidence="1 2">CBS 141311</strain>
    </source>
</reference>
<evidence type="ECO:0000313" key="2">
    <source>
        <dbReference type="Proteomes" id="UP000177622"/>
    </source>
</evidence>
<organism evidence="1 2">
    <name type="scientific">Penicillium arizonense</name>
    <dbReference type="NCBI Taxonomy" id="1835702"/>
    <lineage>
        <taxon>Eukaryota</taxon>
        <taxon>Fungi</taxon>
        <taxon>Dikarya</taxon>
        <taxon>Ascomycota</taxon>
        <taxon>Pezizomycotina</taxon>
        <taxon>Eurotiomycetes</taxon>
        <taxon>Eurotiomycetidae</taxon>
        <taxon>Eurotiales</taxon>
        <taxon>Aspergillaceae</taxon>
        <taxon>Penicillium</taxon>
    </lineage>
</organism>
<evidence type="ECO:0000313" key="1">
    <source>
        <dbReference type="EMBL" id="OGE55415.1"/>
    </source>
</evidence>
<keyword evidence="2" id="KW-1185">Reference proteome</keyword>
<sequence length="203" mass="23106">MPVTEIALLRLNNEDLSTSTKTGLLGAQKAQAEYSNHQVYFLRQIEDPACVYLLGGWESIEKHMNQWIPSETNQTLLQQLAGSLEVKWMFHLDVDPSTSRIPLEAPVVAISRYFVESEKKAEFDTVLKTGIPRFGTYTAPFVYCGGWRVDKEGDDEEYVLFSGWNEVKDHLEFAESKGFKEFGKTKGLIKGAEIKHVRVEKWA</sequence>
<dbReference type="Gene3D" id="3.30.70.100">
    <property type="match status" value="2"/>
</dbReference>
<proteinExistence type="predicted"/>
<name>A0A1F5LQJ9_PENAI</name>
<gene>
    <name evidence="1" type="ORF">PENARI_c004G04201</name>
</gene>
<accession>A0A1F5LQJ9</accession>